<organism evidence="3 4">
    <name type="scientific">Brassica cretica</name>
    <name type="common">Mustard</name>
    <dbReference type="NCBI Taxonomy" id="69181"/>
    <lineage>
        <taxon>Eukaryota</taxon>
        <taxon>Viridiplantae</taxon>
        <taxon>Streptophyta</taxon>
        <taxon>Embryophyta</taxon>
        <taxon>Tracheophyta</taxon>
        <taxon>Spermatophyta</taxon>
        <taxon>Magnoliopsida</taxon>
        <taxon>eudicotyledons</taxon>
        <taxon>Gunneridae</taxon>
        <taxon>Pentapetalae</taxon>
        <taxon>rosids</taxon>
        <taxon>malvids</taxon>
        <taxon>Brassicales</taxon>
        <taxon>Brassicaceae</taxon>
        <taxon>Brassiceae</taxon>
        <taxon>Brassica</taxon>
    </lineage>
</organism>
<evidence type="ECO:0000313" key="4">
    <source>
        <dbReference type="Proteomes" id="UP000712281"/>
    </source>
</evidence>
<evidence type="ECO:0000256" key="1">
    <source>
        <dbReference type="SAM" id="MobiDB-lite"/>
    </source>
</evidence>
<feature type="transmembrane region" description="Helical" evidence="2">
    <location>
        <begin position="44"/>
        <end position="69"/>
    </location>
</feature>
<keyword evidence="2" id="KW-0812">Transmembrane</keyword>
<proteinExistence type="predicted"/>
<evidence type="ECO:0000313" key="3">
    <source>
        <dbReference type="EMBL" id="KAF2597771.1"/>
    </source>
</evidence>
<gene>
    <name evidence="3" type="ORF">F2Q68_00008469</name>
</gene>
<evidence type="ECO:0000256" key="2">
    <source>
        <dbReference type="SAM" id="Phobius"/>
    </source>
</evidence>
<keyword evidence="2" id="KW-0472">Membrane</keyword>
<feature type="region of interest" description="Disordered" evidence="1">
    <location>
        <begin position="1"/>
        <end position="29"/>
    </location>
</feature>
<protein>
    <submittedName>
        <fullName evidence="3">Uncharacterized protein</fullName>
    </submittedName>
</protein>
<name>A0A8S9KVR8_BRACR</name>
<dbReference type="Proteomes" id="UP000712281">
    <property type="component" value="Unassembled WGS sequence"/>
</dbReference>
<accession>A0A8S9KVR8</accession>
<comment type="caution">
    <text evidence="3">The sequence shown here is derived from an EMBL/GenBank/DDBJ whole genome shotgun (WGS) entry which is preliminary data.</text>
</comment>
<sequence length="120" mass="13326">MIVVMEGGGGGGVSGGAPPQNNGPPETVLYSAPPDQYHLPHQHLIQWLTVLHVTICTNLILLFVFVYALQENTPNSDGDSDGHQCRRMFVMDYRPISDENQKFEVVGILRELQPTCLYCK</sequence>
<keyword evidence="2" id="KW-1133">Transmembrane helix</keyword>
<dbReference type="AlphaFoldDB" id="A0A8S9KVR8"/>
<feature type="compositionally biased region" description="Gly residues" evidence="1">
    <location>
        <begin position="1"/>
        <end position="15"/>
    </location>
</feature>
<dbReference type="EMBL" id="QGKW02000717">
    <property type="protein sequence ID" value="KAF2597771.1"/>
    <property type="molecule type" value="Genomic_DNA"/>
</dbReference>
<reference evidence="3" key="1">
    <citation type="submission" date="2019-12" db="EMBL/GenBank/DDBJ databases">
        <title>Genome sequencing and annotation of Brassica cretica.</title>
        <authorList>
            <person name="Studholme D.J."/>
            <person name="Sarris P.F."/>
        </authorList>
    </citation>
    <scope>NUCLEOTIDE SEQUENCE</scope>
    <source>
        <strain evidence="3">PFS-001/15</strain>
        <tissue evidence="3">Leaf</tissue>
    </source>
</reference>